<sequence>MADREIGMDPREVTSLSPSGQRDRFPSEAQGGSPVPLVPTSSALIEARGDAVPSALPVPLVPKESTDIGPPEKRRWGQRVAAPTVQDSDGTNAQGKKGGGGTTFFSSVHRDNANIESYVQKANGIADKLVALQHPIPNDDLVEFVFAGLGPSYRPFTRSLESRQDEITLMHCMTLILCDDSVQVDMICLDEAAKILLGDARPPAMTRKKIEESEKKTLMKSRNKNEKQSPLIDITNDSPVVGLAMGNLETPSSEISKKGLLVKLNTCFTSKKGSSRNDFYARSNVDTSSLSPFPYAFCEGGKGGDPTKAGNWTGPNQQDRFYRNQSSLPDLVTGIGLPEIFKCSVRSLSYWIGTGLDRTGTGSYRIIVYR</sequence>
<accession>A0A9J5Z3F0</accession>
<feature type="region of interest" description="Disordered" evidence="1">
    <location>
        <begin position="56"/>
        <end position="101"/>
    </location>
</feature>
<organism evidence="2 3">
    <name type="scientific">Solanum commersonii</name>
    <name type="common">Commerson's wild potato</name>
    <name type="synonym">Commerson's nightshade</name>
    <dbReference type="NCBI Taxonomy" id="4109"/>
    <lineage>
        <taxon>Eukaryota</taxon>
        <taxon>Viridiplantae</taxon>
        <taxon>Streptophyta</taxon>
        <taxon>Embryophyta</taxon>
        <taxon>Tracheophyta</taxon>
        <taxon>Spermatophyta</taxon>
        <taxon>Magnoliopsida</taxon>
        <taxon>eudicotyledons</taxon>
        <taxon>Gunneridae</taxon>
        <taxon>Pentapetalae</taxon>
        <taxon>asterids</taxon>
        <taxon>lamiids</taxon>
        <taxon>Solanales</taxon>
        <taxon>Solanaceae</taxon>
        <taxon>Solanoideae</taxon>
        <taxon>Solaneae</taxon>
        <taxon>Solanum</taxon>
    </lineage>
</organism>
<feature type="region of interest" description="Disordered" evidence="1">
    <location>
        <begin position="1"/>
        <end position="41"/>
    </location>
</feature>
<evidence type="ECO:0000313" key="3">
    <source>
        <dbReference type="Proteomes" id="UP000824120"/>
    </source>
</evidence>
<feature type="compositionally biased region" description="Basic and acidic residues" evidence="1">
    <location>
        <begin position="1"/>
        <end position="12"/>
    </location>
</feature>
<dbReference type="AlphaFoldDB" id="A0A9J5Z3F0"/>
<dbReference type="EMBL" id="JACXVP010000005">
    <property type="protein sequence ID" value="KAG5606407.1"/>
    <property type="molecule type" value="Genomic_DNA"/>
</dbReference>
<evidence type="ECO:0000313" key="2">
    <source>
        <dbReference type="EMBL" id="KAG5606407.1"/>
    </source>
</evidence>
<gene>
    <name evidence="2" type="ORF">H5410_027899</name>
</gene>
<proteinExistence type="predicted"/>
<feature type="compositionally biased region" description="Basic and acidic residues" evidence="1">
    <location>
        <begin position="64"/>
        <end position="75"/>
    </location>
</feature>
<keyword evidence="3" id="KW-1185">Reference proteome</keyword>
<comment type="caution">
    <text evidence="2">The sequence shown here is derived from an EMBL/GenBank/DDBJ whole genome shotgun (WGS) entry which is preliminary data.</text>
</comment>
<protein>
    <submittedName>
        <fullName evidence="2">Uncharacterized protein</fullName>
    </submittedName>
</protein>
<dbReference type="PANTHER" id="PTHR47512">
    <property type="entry name" value="EXPRESSED PROTEIN"/>
    <property type="match status" value="1"/>
</dbReference>
<feature type="compositionally biased region" description="Polar residues" evidence="1">
    <location>
        <begin position="85"/>
        <end position="94"/>
    </location>
</feature>
<dbReference type="Proteomes" id="UP000824120">
    <property type="component" value="Chromosome 5"/>
</dbReference>
<reference evidence="2 3" key="1">
    <citation type="submission" date="2020-09" db="EMBL/GenBank/DDBJ databases">
        <title>De no assembly of potato wild relative species, Solanum commersonii.</title>
        <authorList>
            <person name="Cho K."/>
        </authorList>
    </citation>
    <scope>NUCLEOTIDE SEQUENCE [LARGE SCALE GENOMIC DNA]</scope>
    <source>
        <strain evidence="2">LZ3.2</strain>
        <tissue evidence="2">Leaf</tissue>
    </source>
</reference>
<evidence type="ECO:0000256" key="1">
    <source>
        <dbReference type="SAM" id="MobiDB-lite"/>
    </source>
</evidence>
<name>A0A9J5Z3F0_SOLCO</name>
<dbReference type="OrthoDB" id="1306133at2759"/>
<dbReference type="PANTHER" id="PTHR47512:SF3">
    <property type="entry name" value="CHALCONE-FLAVONONE ISOMERASE FAMILY PROTEIN"/>
    <property type="match status" value="1"/>
</dbReference>